<dbReference type="Proteomes" id="UP001217838">
    <property type="component" value="Unassembled WGS sequence"/>
</dbReference>
<dbReference type="RefSeq" id="WP_271997121.1">
    <property type="nucleotide sequence ID" value="NZ_JAQNDN010000003.1"/>
</dbReference>
<dbReference type="InterPro" id="IPR023393">
    <property type="entry name" value="START-like_dom_sf"/>
</dbReference>
<reference evidence="3 4" key="1">
    <citation type="submission" date="2022-11" db="EMBL/GenBank/DDBJ databases">
        <title>Minimal conservation of predation-associated metabolite biosynthetic gene clusters underscores biosynthetic potential of Myxococcota including descriptions for ten novel species: Archangium lansinium sp. nov., Myxococcus landrumus sp. nov., Nannocystis bai.</title>
        <authorList>
            <person name="Ahearne A."/>
            <person name="Stevens C."/>
            <person name="Dowd S."/>
        </authorList>
    </citation>
    <scope>NUCLEOTIDE SEQUENCE [LARGE SCALE GENOMIC DNA]</scope>
    <source>
        <strain evidence="3 4">NCELM</strain>
    </source>
</reference>
<protein>
    <submittedName>
        <fullName evidence="3">SRPBCC family protein</fullName>
    </submittedName>
</protein>
<evidence type="ECO:0000256" key="1">
    <source>
        <dbReference type="ARBA" id="ARBA00006817"/>
    </source>
</evidence>
<proteinExistence type="inferred from homology"/>
<sequence length="283" mass="30893">MNETLHIIDGRNVLRIEHRLPHAPVKVWRALTEAPHLLAWFPAAMAIDLRVGGEIRFTMDGGDDITTGVVTHLEPPRVFAYTWSGDHLRWEVHPEPSGCLLVLVHTFDDRAGAASFASGWHVCLDALGASLDERPFVAPDDTWAAHEAFIARFGLTQGHAVATDHGWAVRFERQFRRPVARVWEALLAGSEGPVAVGSPPPPTATVGLAPAGAVTEFAPSSVLEYRWQHDGHPAGRVRWQISQGPGGARLQLEHTGPQALADLRPAALAAWQDHIERLAVATR</sequence>
<comment type="caution">
    <text evidence="3">The sequence shown here is derived from an EMBL/GenBank/DDBJ whole genome shotgun (WGS) entry which is preliminary data.</text>
</comment>
<evidence type="ECO:0000313" key="3">
    <source>
        <dbReference type="EMBL" id="MDC0668227.1"/>
    </source>
</evidence>
<organism evidence="3 4">
    <name type="scientific">Nannocystis radixulma</name>
    <dbReference type="NCBI Taxonomy" id="2995305"/>
    <lineage>
        <taxon>Bacteria</taxon>
        <taxon>Pseudomonadati</taxon>
        <taxon>Myxococcota</taxon>
        <taxon>Polyangia</taxon>
        <taxon>Nannocystales</taxon>
        <taxon>Nannocystaceae</taxon>
        <taxon>Nannocystis</taxon>
    </lineage>
</organism>
<keyword evidence="4" id="KW-1185">Reference proteome</keyword>
<dbReference type="EMBL" id="JAQNDN010000003">
    <property type="protein sequence ID" value="MDC0668227.1"/>
    <property type="molecule type" value="Genomic_DNA"/>
</dbReference>
<comment type="similarity">
    <text evidence="1">Belongs to the AHA1 family.</text>
</comment>
<dbReference type="Gene3D" id="3.30.530.20">
    <property type="match status" value="2"/>
</dbReference>
<evidence type="ECO:0000259" key="2">
    <source>
        <dbReference type="Pfam" id="PF08327"/>
    </source>
</evidence>
<gene>
    <name evidence="3" type="ORF">POL58_10780</name>
</gene>
<dbReference type="Pfam" id="PF08327">
    <property type="entry name" value="AHSA1"/>
    <property type="match status" value="1"/>
</dbReference>
<feature type="domain" description="Activator of Hsp90 ATPase homologue 1/2-like C-terminal" evidence="2">
    <location>
        <begin position="24"/>
        <end position="130"/>
    </location>
</feature>
<accession>A0ABT5B543</accession>
<dbReference type="SUPFAM" id="SSF55961">
    <property type="entry name" value="Bet v1-like"/>
    <property type="match status" value="2"/>
</dbReference>
<evidence type="ECO:0000313" key="4">
    <source>
        <dbReference type="Proteomes" id="UP001217838"/>
    </source>
</evidence>
<dbReference type="CDD" id="cd08899">
    <property type="entry name" value="SRPBCC_CalC_Aha1-like_6"/>
    <property type="match status" value="1"/>
</dbReference>
<dbReference type="InterPro" id="IPR013538">
    <property type="entry name" value="ASHA1/2-like_C"/>
</dbReference>
<name>A0ABT5B543_9BACT</name>